<evidence type="ECO:0000313" key="2">
    <source>
        <dbReference type="Proteomes" id="UP000297195"/>
    </source>
</evidence>
<keyword evidence="2" id="KW-1185">Reference proteome</keyword>
<dbReference type="Proteomes" id="UP000297195">
    <property type="component" value="Segment"/>
</dbReference>
<organism evidence="1 2">
    <name type="scientific">Edwardsiella phage pEt-SU</name>
    <dbReference type="NCBI Taxonomy" id="2562142"/>
    <lineage>
        <taxon>Viruses</taxon>
        <taxon>Duplodnaviria</taxon>
        <taxon>Heunggongvirae</taxon>
        <taxon>Uroviricota</taxon>
        <taxon>Caudoviricetes</taxon>
        <taxon>Chimalliviridae</taxon>
        <taxon>Petsuvirus</taxon>
        <taxon>Petsuvirus pEtSU</taxon>
    </lineage>
</organism>
<gene>
    <name evidence="1" type="ORF">pETSU_151</name>
</gene>
<accession>A0A4D6DWR6</accession>
<reference evidence="1 2" key="1">
    <citation type="submission" date="2019-03" db="EMBL/GenBank/DDBJ databases">
        <authorList>
            <person name="Kim S.G."/>
            <person name="Park S.C."/>
        </authorList>
    </citation>
    <scope>NUCLEOTIDE SEQUENCE [LARGE SCALE GENOMIC DNA]</scope>
</reference>
<evidence type="ECO:0000313" key="1">
    <source>
        <dbReference type="EMBL" id="QBZ70732.1"/>
    </source>
</evidence>
<protein>
    <submittedName>
        <fullName evidence="1">Uncharacterized protein</fullName>
    </submittedName>
</protein>
<dbReference type="EMBL" id="MK689364">
    <property type="protein sequence ID" value="QBZ70732.1"/>
    <property type="molecule type" value="Genomic_DNA"/>
</dbReference>
<name>A0A4D6DWR6_9CAUD</name>
<sequence length="139" mass="16363">MTDPVKDTAKLAEEVFGEIHGKEWRAQVATQSRIILAKSKIAYLQRYKRMVSNGLDGLRGKLKWYHLYQRVRLNIHCYVFKHELSPRVDKLCAEWERVIKFPNNMIFDMAKKEQALFEQDYKKSLAIMARLPNTDSMEG</sequence>
<proteinExistence type="predicted"/>